<dbReference type="InterPro" id="IPR036412">
    <property type="entry name" value="HAD-like_sf"/>
</dbReference>
<evidence type="ECO:0008006" key="2">
    <source>
        <dbReference type="Google" id="ProtNLM"/>
    </source>
</evidence>
<dbReference type="InterPro" id="IPR006439">
    <property type="entry name" value="HAD-SF_hydro_IA"/>
</dbReference>
<dbReference type="EMBL" id="UINC01000133">
    <property type="protein sequence ID" value="SUZ49736.1"/>
    <property type="molecule type" value="Genomic_DNA"/>
</dbReference>
<evidence type="ECO:0000313" key="1">
    <source>
        <dbReference type="EMBL" id="SUZ49736.1"/>
    </source>
</evidence>
<sequence>MVELLERLPSQVRLGLLTNNHDRFEEYLKRMGLDVRFDVVINTHRIGIAKPDSGAYLAATTKLGVDPQRCLFIDDLEVNVAGGEATGLICHHFQHREGLIERLQELGIELTDAHR</sequence>
<accession>A0A381N547</accession>
<organism evidence="1">
    <name type="scientific">marine metagenome</name>
    <dbReference type="NCBI Taxonomy" id="408172"/>
    <lineage>
        <taxon>unclassified sequences</taxon>
        <taxon>metagenomes</taxon>
        <taxon>ecological metagenomes</taxon>
    </lineage>
</organism>
<proteinExistence type="predicted"/>
<dbReference type="NCBIfam" id="TIGR01549">
    <property type="entry name" value="HAD-SF-IA-v1"/>
    <property type="match status" value="1"/>
</dbReference>
<protein>
    <recommendedName>
        <fullName evidence="2">FCP1 homology domain-containing protein</fullName>
    </recommendedName>
</protein>
<dbReference type="Gene3D" id="3.40.50.1000">
    <property type="entry name" value="HAD superfamily/HAD-like"/>
    <property type="match status" value="1"/>
</dbReference>
<name>A0A381N547_9ZZZZ</name>
<gene>
    <name evidence="1" type="ORF">METZ01_LOCUS2590</name>
</gene>
<dbReference type="Pfam" id="PF00702">
    <property type="entry name" value="Hydrolase"/>
    <property type="match status" value="1"/>
</dbReference>
<dbReference type="AlphaFoldDB" id="A0A381N547"/>
<dbReference type="PANTHER" id="PTHR43611:SF3">
    <property type="entry name" value="FLAVIN MONONUCLEOTIDE HYDROLASE 1, CHLOROPLATIC"/>
    <property type="match status" value="1"/>
</dbReference>
<dbReference type="PANTHER" id="PTHR43611">
    <property type="entry name" value="ALPHA-D-GLUCOSE 1-PHOSPHATE PHOSPHATASE"/>
    <property type="match status" value="1"/>
</dbReference>
<dbReference type="NCBIfam" id="TIGR01509">
    <property type="entry name" value="HAD-SF-IA-v3"/>
    <property type="match status" value="1"/>
</dbReference>
<dbReference type="InterPro" id="IPR023214">
    <property type="entry name" value="HAD_sf"/>
</dbReference>
<dbReference type="SUPFAM" id="SSF56784">
    <property type="entry name" value="HAD-like"/>
    <property type="match status" value="1"/>
</dbReference>
<reference evidence="1" key="1">
    <citation type="submission" date="2018-05" db="EMBL/GenBank/DDBJ databases">
        <authorList>
            <person name="Lanie J.A."/>
            <person name="Ng W.-L."/>
            <person name="Kazmierczak K.M."/>
            <person name="Andrzejewski T.M."/>
            <person name="Davidsen T.M."/>
            <person name="Wayne K.J."/>
            <person name="Tettelin H."/>
            <person name="Glass J.I."/>
            <person name="Rusch D."/>
            <person name="Podicherti R."/>
            <person name="Tsui H.-C.T."/>
            <person name="Winkler M.E."/>
        </authorList>
    </citation>
    <scope>NUCLEOTIDE SEQUENCE</scope>
</reference>